<comment type="caution">
    <text evidence="3">The sequence shown here is derived from an EMBL/GenBank/DDBJ whole genome shotgun (WGS) entry which is preliminary data.</text>
</comment>
<keyword evidence="2" id="KW-1133">Transmembrane helix</keyword>
<protein>
    <submittedName>
        <fullName evidence="3">Uncharacterized protein</fullName>
    </submittedName>
</protein>
<dbReference type="RefSeq" id="WP_147134865.1">
    <property type="nucleotide sequence ID" value="NZ_BAABIJ010000001.1"/>
</dbReference>
<keyword evidence="4" id="KW-1185">Reference proteome</keyword>
<gene>
    <name evidence="3" type="ORF">LX16_1428</name>
</gene>
<sequence length="360" mass="38741">MNDDIKNLFQRAVDDEPPAKNLDLDGLEKRGSRALSRRRWGAAGAGAVGVAAVTAVALVLPGALGGAPADGTETPVTLPAAEDGEETTTTQPEFPFPELDPDRKYMWDSGDDEETAATAELTEAFWDHMTTEYSDMGVIDIETGYDELLEPEDFPAMSRSENELYLLKLENDYPYGYSYSDRESSTGYVVPMYGLNPAVGTYGTLWLTFGGEGSPLHHMDLTVHPKGSYDATPMSYPESVSGTPVPPHLLAGCEDVTAKGQAERNWTVDYDCSEATGPNGEHIQQLSSTLITQDGFVSNKMNAVIVTLPNGNAVVVQSSITPNVFGGEHGDVVDITDVEPELDFEELAALALALPQVIVE</sequence>
<keyword evidence="2" id="KW-0472">Membrane</keyword>
<dbReference type="EMBL" id="VLLL01000005">
    <property type="protein sequence ID" value="TWJ15714.1"/>
    <property type="molecule type" value="Genomic_DNA"/>
</dbReference>
<reference evidence="3 4" key="1">
    <citation type="journal article" date="2013" name="Stand. Genomic Sci.">
        <title>Genomic Encyclopedia of Type Strains, Phase I: The one thousand microbial genomes (KMG-I) project.</title>
        <authorList>
            <person name="Kyrpides N.C."/>
            <person name="Woyke T."/>
            <person name="Eisen J.A."/>
            <person name="Garrity G."/>
            <person name="Lilburn T.G."/>
            <person name="Beck B.J."/>
            <person name="Whitman W.B."/>
            <person name="Hugenholtz P."/>
            <person name="Klenk H.P."/>
        </authorList>
    </citation>
    <scope>NUCLEOTIDE SEQUENCE [LARGE SCALE GENOMIC DNA]</scope>
    <source>
        <strain evidence="3 4">DSM 45044</strain>
    </source>
</reference>
<feature type="region of interest" description="Disordered" evidence="1">
    <location>
        <begin position="65"/>
        <end position="101"/>
    </location>
</feature>
<dbReference type="AlphaFoldDB" id="A0A562VCV4"/>
<name>A0A562VCV4_9ACTN</name>
<feature type="region of interest" description="Disordered" evidence="1">
    <location>
        <begin position="1"/>
        <end position="25"/>
    </location>
</feature>
<keyword evidence="2" id="KW-0812">Transmembrane</keyword>
<organism evidence="3 4">
    <name type="scientific">Stackebrandtia albiflava</name>
    <dbReference type="NCBI Taxonomy" id="406432"/>
    <lineage>
        <taxon>Bacteria</taxon>
        <taxon>Bacillati</taxon>
        <taxon>Actinomycetota</taxon>
        <taxon>Actinomycetes</taxon>
        <taxon>Glycomycetales</taxon>
        <taxon>Glycomycetaceae</taxon>
        <taxon>Stackebrandtia</taxon>
    </lineage>
</organism>
<dbReference type="Proteomes" id="UP000321617">
    <property type="component" value="Unassembled WGS sequence"/>
</dbReference>
<evidence type="ECO:0000313" key="4">
    <source>
        <dbReference type="Proteomes" id="UP000321617"/>
    </source>
</evidence>
<accession>A0A562VCV4</accession>
<feature type="compositionally biased region" description="Low complexity" evidence="1">
    <location>
        <begin position="87"/>
        <end position="97"/>
    </location>
</feature>
<evidence type="ECO:0000256" key="2">
    <source>
        <dbReference type="SAM" id="Phobius"/>
    </source>
</evidence>
<proteinExistence type="predicted"/>
<evidence type="ECO:0000313" key="3">
    <source>
        <dbReference type="EMBL" id="TWJ15714.1"/>
    </source>
</evidence>
<feature type="transmembrane region" description="Helical" evidence="2">
    <location>
        <begin position="40"/>
        <end position="64"/>
    </location>
</feature>
<dbReference type="OrthoDB" id="9835653at2"/>
<evidence type="ECO:0000256" key="1">
    <source>
        <dbReference type="SAM" id="MobiDB-lite"/>
    </source>
</evidence>